<accession>A0A8T3D8W5</accession>
<dbReference type="Proteomes" id="UP000829720">
    <property type="component" value="Unassembled WGS sequence"/>
</dbReference>
<gene>
    <name evidence="1" type="ORF">AGOR_G00150230</name>
</gene>
<protein>
    <submittedName>
        <fullName evidence="1">Uncharacterized protein</fullName>
    </submittedName>
</protein>
<evidence type="ECO:0000313" key="2">
    <source>
        <dbReference type="Proteomes" id="UP000829720"/>
    </source>
</evidence>
<dbReference type="EMBL" id="JAERUA010000013">
    <property type="protein sequence ID" value="KAI1892074.1"/>
    <property type="molecule type" value="Genomic_DNA"/>
</dbReference>
<reference evidence="1" key="1">
    <citation type="submission" date="2021-01" db="EMBL/GenBank/DDBJ databases">
        <authorList>
            <person name="Zahm M."/>
            <person name="Roques C."/>
            <person name="Cabau C."/>
            <person name="Klopp C."/>
            <person name="Donnadieu C."/>
            <person name="Jouanno E."/>
            <person name="Lampietro C."/>
            <person name="Louis A."/>
            <person name="Herpin A."/>
            <person name="Echchiki A."/>
            <person name="Berthelot C."/>
            <person name="Parey E."/>
            <person name="Roest-Crollius H."/>
            <person name="Braasch I."/>
            <person name="Postlethwait J."/>
            <person name="Bobe J."/>
            <person name="Montfort J."/>
            <person name="Bouchez O."/>
            <person name="Begum T."/>
            <person name="Mejri S."/>
            <person name="Adams A."/>
            <person name="Chen W.-J."/>
            <person name="Guiguen Y."/>
        </authorList>
    </citation>
    <scope>NUCLEOTIDE SEQUENCE</scope>
    <source>
        <tissue evidence="1">Blood</tissue>
    </source>
</reference>
<proteinExistence type="predicted"/>
<sequence length="143" mass="15767">MCIHTSDYTFINTYILHSTDHREISAVGKFQEKSQATPPESGRHYLTDRACHPGNRTTDFFSALYSSCIASPPVHHIILELLNWPLAGGCVVLGPQTVCVTDPSLVALDERHKHRALTLGEGASGPQSSQLWILAMRFDASIH</sequence>
<evidence type="ECO:0000313" key="1">
    <source>
        <dbReference type="EMBL" id="KAI1892074.1"/>
    </source>
</evidence>
<comment type="caution">
    <text evidence="1">The sequence shown here is derived from an EMBL/GenBank/DDBJ whole genome shotgun (WGS) entry which is preliminary data.</text>
</comment>
<name>A0A8T3D8W5_9TELE</name>
<keyword evidence="2" id="KW-1185">Reference proteome</keyword>
<dbReference type="AlphaFoldDB" id="A0A8T3D8W5"/>
<dbReference type="OrthoDB" id="10588260at2759"/>
<organism evidence="1 2">
    <name type="scientific">Albula goreensis</name>
    <dbReference type="NCBI Taxonomy" id="1534307"/>
    <lineage>
        <taxon>Eukaryota</taxon>
        <taxon>Metazoa</taxon>
        <taxon>Chordata</taxon>
        <taxon>Craniata</taxon>
        <taxon>Vertebrata</taxon>
        <taxon>Euteleostomi</taxon>
        <taxon>Actinopterygii</taxon>
        <taxon>Neopterygii</taxon>
        <taxon>Teleostei</taxon>
        <taxon>Albuliformes</taxon>
        <taxon>Albulidae</taxon>
        <taxon>Albula</taxon>
    </lineage>
</organism>